<evidence type="ECO:0000256" key="1">
    <source>
        <dbReference type="PROSITE-ProRule" id="PRU00339"/>
    </source>
</evidence>
<reference evidence="2 3" key="1">
    <citation type="submission" date="2017-11" db="EMBL/GenBank/DDBJ databases">
        <title>Complete genome of a free-living desiccation-tolerant cyanobacterium and its photosynthetic adaptation to extreme terrestrial habitat.</title>
        <authorList>
            <person name="Shang J."/>
        </authorList>
    </citation>
    <scope>NUCLEOTIDE SEQUENCE [LARGE SCALE GENOMIC DNA]</scope>
    <source>
        <strain evidence="2 3">CCNUN1</strain>
    </source>
</reference>
<protein>
    <submittedName>
        <fullName evidence="2">Tetratricopeptide</fullName>
    </submittedName>
</protein>
<dbReference type="KEGG" id="nfl:COO91_02214"/>
<dbReference type="PROSITE" id="PS50005">
    <property type="entry name" value="TPR"/>
    <property type="match status" value="1"/>
</dbReference>
<dbReference type="InterPro" id="IPR019734">
    <property type="entry name" value="TPR_rpt"/>
</dbReference>
<evidence type="ECO:0000313" key="2">
    <source>
        <dbReference type="EMBL" id="AUB36308.1"/>
    </source>
</evidence>
<accession>A0A2K8SLM2</accession>
<dbReference type="SUPFAM" id="SSF48452">
    <property type="entry name" value="TPR-like"/>
    <property type="match status" value="1"/>
</dbReference>
<dbReference type="Proteomes" id="UP000232003">
    <property type="component" value="Chromosome"/>
</dbReference>
<dbReference type="Gene3D" id="1.25.40.10">
    <property type="entry name" value="Tetratricopeptide repeat domain"/>
    <property type="match status" value="1"/>
</dbReference>
<dbReference type="InterPro" id="IPR011990">
    <property type="entry name" value="TPR-like_helical_dom_sf"/>
</dbReference>
<keyword evidence="1" id="KW-0802">TPR repeat</keyword>
<dbReference type="Pfam" id="PF13424">
    <property type="entry name" value="TPR_12"/>
    <property type="match status" value="1"/>
</dbReference>
<name>A0A2K8SLM2_9NOSO</name>
<organism evidence="2 3">
    <name type="scientific">Nostoc flagelliforme CCNUN1</name>
    <dbReference type="NCBI Taxonomy" id="2038116"/>
    <lineage>
        <taxon>Bacteria</taxon>
        <taxon>Bacillati</taxon>
        <taxon>Cyanobacteriota</taxon>
        <taxon>Cyanophyceae</taxon>
        <taxon>Nostocales</taxon>
        <taxon>Nostocaceae</taxon>
        <taxon>Nostoc</taxon>
    </lineage>
</organism>
<dbReference type="AlphaFoldDB" id="A0A2K8SLM2"/>
<proteinExistence type="predicted"/>
<dbReference type="EMBL" id="CP024785">
    <property type="protein sequence ID" value="AUB36308.1"/>
    <property type="molecule type" value="Genomic_DNA"/>
</dbReference>
<feature type="repeat" description="TPR" evidence="1">
    <location>
        <begin position="53"/>
        <end position="86"/>
    </location>
</feature>
<evidence type="ECO:0000313" key="3">
    <source>
        <dbReference type="Proteomes" id="UP000232003"/>
    </source>
</evidence>
<sequence>MVHSLLLLYCTQLRTAINGLAEIHQQQAFALALTHHTEAIELLDKIGAKCDLAEAYFQLGLTYQKMAKPDDSQMNFNRAIQLFTEIKAPKQVEKISNCAAQACVNHS</sequence>
<gene>
    <name evidence="2" type="ORF">COO91_02214</name>
</gene>
<keyword evidence="3" id="KW-1185">Reference proteome</keyword>